<dbReference type="Pfam" id="PF14200">
    <property type="entry name" value="RicinB_lectin_2"/>
    <property type="match status" value="2"/>
</dbReference>
<dbReference type="InterPro" id="IPR013780">
    <property type="entry name" value="Glyco_hydro_b"/>
</dbReference>
<organism evidence="7 8">
    <name type="scientific">Flavobacterium piscis</name>
    <dbReference type="NCBI Taxonomy" id="1114874"/>
    <lineage>
        <taxon>Bacteria</taxon>
        <taxon>Pseudomonadati</taxon>
        <taxon>Bacteroidota</taxon>
        <taxon>Flavobacteriia</taxon>
        <taxon>Flavobacteriales</taxon>
        <taxon>Flavobacteriaceae</taxon>
        <taxon>Flavobacterium</taxon>
    </lineage>
</organism>
<feature type="region of interest" description="Disordered" evidence="2">
    <location>
        <begin position="133"/>
        <end position="165"/>
    </location>
</feature>
<dbReference type="Pfam" id="PF18962">
    <property type="entry name" value="Por_Secre_tail"/>
    <property type="match status" value="1"/>
</dbReference>
<protein>
    <recommendedName>
        <fullName evidence="9">Por secretion system C-terminal sorting domain-containing protein</fullName>
    </recommendedName>
</protein>
<dbReference type="InterPro" id="IPR000772">
    <property type="entry name" value="Ricin_B_lectin"/>
</dbReference>
<evidence type="ECO:0008006" key="9">
    <source>
        <dbReference type="Google" id="ProtNLM"/>
    </source>
</evidence>
<dbReference type="RefSeq" id="WP_310280394.1">
    <property type="nucleotide sequence ID" value="NZ_JAVDWQ010000005.1"/>
</dbReference>
<keyword evidence="1 3" id="KW-0732">Signal</keyword>
<keyword evidence="8" id="KW-1185">Reference proteome</keyword>
<feature type="chain" id="PRO_5046707155" description="Por secretion system C-terminal sorting domain-containing protein" evidence="3">
    <location>
        <begin position="27"/>
        <end position="773"/>
    </location>
</feature>
<accession>A0ABU1Y8P1</accession>
<dbReference type="InterPro" id="IPR035992">
    <property type="entry name" value="Ricin_B-like_lectins"/>
</dbReference>
<feature type="signal peptide" evidence="3">
    <location>
        <begin position="1"/>
        <end position="26"/>
    </location>
</feature>
<dbReference type="Proteomes" id="UP001269081">
    <property type="component" value="Unassembled WGS sequence"/>
</dbReference>
<dbReference type="Pfam" id="PF12891">
    <property type="entry name" value="Glyco_hydro_44"/>
    <property type="match status" value="1"/>
</dbReference>
<evidence type="ECO:0000259" key="5">
    <source>
        <dbReference type="Pfam" id="PF14200"/>
    </source>
</evidence>
<dbReference type="EMBL" id="JAVDWQ010000005">
    <property type="protein sequence ID" value="MDR7209851.1"/>
    <property type="molecule type" value="Genomic_DNA"/>
</dbReference>
<dbReference type="Gene3D" id="3.20.20.80">
    <property type="entry name" value="Glycosidases"/>
    <property type="match status" value="1"/>
</dbReference>
<dbReference type="Gene3D" id="2.60.40.1180">
    <property type="entry name" value="Golgi alpha-mannosidase II"/>
    <property type="match status" value="1"/>
</dbReference>
<evidence type="ECO:0000313" key="7">
    <source>
        <dbReference type="EMBL" id="MDR7209851.1"/>
    </source>
</evidence>
<dbReference type="InterPro" id="IPR026444">
    <property type="entry name" value="Secre_tail"/>
</dbReference>
<dbReference type="SUPFAM" id="SSF50370">
    <property type="entry name" value="Ricin B-like lectins"/>
    <property type="match status" value="1"/>
</dbReference>
<dbReference type="CDD" id="cd00161">
    <property type="entry name" value="beta-trefoil_Ricin-like"/>
    <property type="match status" value="1"/>
</dbReference>
<feature type="domain" description="Ricin B lectin" evidence="5">
    <location>
        <begin position="543"/>
        <end position="614"/>
    </location>
</feature>
<comment type="caution">
    <text evidence="7">The sequence shown here is derived from an EMBL/GenBank/DDBJ whole genome shotgun (WGS) entry which is preliminary data.</text>
</comment>
<evidence type="ECO:0000259" key="6">
    <source>
        <dbReference type="Pfam" id="PF18962"/>
    </source>
</evidence>
<dbReference type="PROSITE" id="PS50231">
    <property type="entry name" value="RICIN_B_LECTIN"/>
    <property type="match status" value="1"/>
</dbReference>
<evidence type="ECO:0000259" key="4">
    <source>
        <dbReference type="Pfam" id="PF12891"/>
    </source>
</evidence>
<evidence type="ECO:0000256" key="3">
    <source>
        <dbReference type="SAM" id="SignalP"/>
    </source>
</evidence>
<evidence type="ECO:0000313" key="8">
    <source>
        <dbReference type="Proteomes" id="UP001269081"/>
    </source>
</evidence>
<feature type="domain" description="Ricin B lectin" evidence="5">
    <location>
        <begin position="621"/>
        <end position="678"/>
    </location>
</feature>
<dbReference type="InterPro" id="IPR017853">
    <property type="entry name" value="GH"/>
</dbReference>
<proteinExistence type="predicted"/>
<reference evidence="7 8" key="1">
    <citation type="submission" date="2023-07" db="EMBL/GenBank/DDBJ databases">
        <title>Sorghum-associated microbial communities from plants grown in Nebraska, USA.</title>
        <authorList>
            <person name="Schachtman D."/>
        </authorList>
    </citation>
    <scope>NUCLEOTIDE SEQUENCE [LARGE SCALE GENOMIC DNA]</scope>
    <source>
        <strain evidence="7 8">4129</strain>
    </source>
</reference>
<dbReference type="NCBIfam" id="TIGR04183">
    <property type="entry name" value="Por_Secre_tail"/>
    <property type="match status" value="1"/>
</dbReference>
<evidence type="ECO:0000256" key="2">
    <source>
        <dbReference type="SAM" id="MobiDB-lite"/>
    </source>
</evidence>
<gene>
    <name evidence="7" type="ORF">J2W48_001790</name>
</gene>
<sequence>MKTNKLFFLKFLLFSFCYLTSTATFAQAVQITVNAAVNKKKISPNIYGKNDDLEKPSQFYKDVGLRFSRMNRGNNASAHNWQENLAVHPDWYNNVYGFNWDVQARKVNNDYSNMQGMFAFQLLGRVASSGNNNFNEDGYRNQGHPNWRHPKQNLAGGGTPDPNGGDKALVDGNINLFSKPWPADSSVGILNHWFGPNSLGFDKNKFVYWSMDNEVDIWSGTHDWAMPVQLSAAAFMDRYIELAKKAKAIDPNIKLCGPVNTSEWFWYNWANESIWINGKYYPWLEYFIKRLGDEYKATGIKLVDVIDIHNYPYYNGDAAAALQGHRIYFDQNYEYPGSNGIRKSTGGWDTSLKKQYIFKRINDWVTQEFGANSGITVGLSEWGTMTSSNPSLESVIYASHLGTFANNGVTLFAPWNWSIGLWETLHLFSKNAKEYSVSSVSSAENTVSAYSSVNEASDEMTVIIVNKDMNSSQNVTVNLNGFSIPNGNYTTLQLSSLPATETFVSETQNALKKSQVSVNSNSLTISVPKLSTTAILLKKASVVITIRNKATGLAIDGLYRYNNGAIAGQWTYSGNTAQQWEQVAEGNYFKFKNVASGLYLNGNGQTTPGSAVYQANNSTDWNLQWSKETAGAYTKFKNRNTGLYLDGMWRGSNSNLGQYTASTGDPQQWTVTTFGSGTQKPASATTKIVTEDQAESQVLLYPNPFANDLKLEVTHYKGELQIDVTDMLGRVLESIKVDNESGTISIGASLKSGLYIVRVNGTDWSKSFKVLKK</sequence>
<dbReference type="SUPFAM" id="SSF51445">
    <property type="entry name" value="(Trans)glycosidases"/>
    <property type="match status" value="1"/>
</dbReference>
<name>A0ABU1Y8P1_9FLAO</name>
<dbReference type="SUPFAM" id="SSF51011">
    <property type="entry name" value="Glycosyl hydrolase domain"/>
    <property type="match status" value="1"/>
</dbReference>
<feature type="domain" description="Glycoside hydrolase family 44 catalytic" evidence="4">
    <location>
        <begin position="90"/>
        <end position="312"/>
    </location>
</feature>
<dbReference type="Gene3D" id="2.80.10.50">
    <property type="match status" value="1"/>
</dbReference>
<evidence type="ECO:0000256" key="1">
    <source>
        <dbReference type="ARBA" id="ARBA00022729"/>
    </source>
</evidence>
<dbReference type="InterPro" id="IPR024745">
    <property type="entry name" value="GH44_cat"/>
</dbReference>
<feature type="domain" description="Secretion system C-terminal sorting" evidence="6">
    <location>
        <begin position="700"/>
        <end position="765"/>
    </location>
</feature>